<proteinExistence type="predicted"/>
<reference evidence="3" key="1">
    <citation type="submission" date="2017-10" db="EMBL/GenBank/DDBJ databases">
        <title>Rapid genome shrinkage in a self-fertile nematode reveals novel sperm competition proteins.</title>
        <authorList>
            <person name="Yin D."/>
            <person name="Schwarz E.M."/>
            <person name="Thomas C.G."/>
            <person name="Felde R.L."/>
            <person name="Korf I.F."/>
            <person name="Cutter A.D."/>
            <person name="Schartner C.M."/>
            <person name="Ralston E.J."/>
            <person name="Meyer B.J."/>
            <person name="Haag E.S."/>
        </authorList>
    </citation>
    <scope>NUCLEOTIDE SEQUENCE [LARGE SCALE GENOMIC DNA]</scope>
    <source>
        <strain evidence="3">JU1422</strain>
    </source>
</reference>
<feature type="signal peptide" evidence="1">
    <location>
        <begin position="1"/>
        <end position="21"/>
    </location>
</feature>
<dbReference type="AlphaFoldDB" id="A0A2G5VP87"/>
<name>A0A2G5VP87_9PELO</name>
<sequence>MSQILIKAVLVLIIFEPLIDKEWPIDQDFFIRRVGQNEHYIMLDCKCPSIDQRKCLKGFLEDRIDEDGEEAPNFTDDELRILLCKCPVPLNDTMELEIFNPNISYWDEI</sequence>
<gene>
    <name evidence="2" type="primary">Cnig_chr_I.g3224</name>
    <name evidence="2" type="ORF">B9Z55_003224</name>
</gene>
<dbReference type="Proteomes" id="UP000230233">
    <property type="component" value="Chromosome I"/>
</dbReference>
<comment type="caution">
    <text evidence="2">The sequence shown here is derived from an EMBL/GenBank/DDBJ whole genome shotgun (WGS) entry which is preliminary data.</text>
</comment>
<feature type="chain" id="PRO_5013613312" evidence="1">
    <location>
        <begin position="22"/>
        <end position="109"/>
    </location>
</feature>
<keyword evidence="3" id="KW-1185">Reference proteome</keyword>
<dbReference type="OrthoDB" id="10291709at2759"/>
<evidence type="ECO:0000256" key="1">
    <source>
        <dbReference type="SAM" id="SignalP"/>
    </source>
</evidence>
<dbReference type="EMBL" id="PDUG01000001">
    <property type="protein sequence ID" value="PIC53572.1"/>
    <property type="molecule type" value="Genomic_DNA"/>
</dbReference>
<organism evidence="2 3">
    <name type="scientific">Caenorhabditis nigoni</name>
    <dbReference type="NCBI Taxonomy" id="1611254"/>
    <lineage>
        <taxon>Eukaryota</taxon>
        <taxon>Metazoa</taxon>
        <taxon>Ecdysozoa</taxon>
        <taxon>Nematoda</taxon>
        <taxon>Chromadorea</taxon>
        <taxon>Rhabditida</taxon>
        <taxon>Rhabditina</taxon>
        <taxon>Rhabditomorpha</taxon>
        <taxon>Rhabditoidea</taxon>
        <taxon>Rhabditidae</taxon>
        <taxon>Peloderinae</taxon>
        <taxon>Caenorhabditis</taxon>
    </lineage>
</organism>
<evidence type="ECO:0000313" key="3">
    <source>
        <dbReference type="Proteomes" id="UP000230233"/>
    </source>
</evidence>
<protein>
    <submittedName>
        <fullName evidence="2">Uncharacterized protein</fullName>
    </submittedName>
</protein>
<accession>A0A2G5VP87</accession>
<keyword evidence="1" id="KW-0732">Signal</keyword>
<evidence type="ECO:0000313" key="2">
    <source>
        <dbReference type="EMBL" id="PIC53572.1"/>
    </source>
</evidence>